<dbReference type="PRINTS" id="PR00503">
    <property type="entry name" value="BROMODOMAIN"/>
</dbReference>
<feature type="compositionally biased region" description="Polar residues" evidence="3">
    <location>
        <begin position="214"/>
        <end position="226"/>
    </location>
</feature>
<sequence>MTTHQSEGVLLEEKMVKATILDKDIRNGNTEVNGHASPAEIAPAEDIIPNHKTDATIEHNEDAFSSNQAVSTAPNGVQKRATDVADSTMEDARQDNEMPDAPITSPTPPAQQEQTNGPTAADAPAATSPPQISAQQTPASPAGSAISPGTKEDVVMGESQAQVAAAETAESTQDTAISDIPPATPGDANDAATSPTNAAGADVAAASPSAPITADTSLSEPSQTATKAARERDIDSEDEPVAKRTKVDTTAEAVEVRTGPDRMEVDRATPAGGASAYKEDGKPKDLADPSLNGNPITNYQSRMLRQVLAGVKKTKAGASFKAPVQDLWPALWSDYSARVSNPIDIGTMEKKLRGDLPKYPTMADFKADIALLVENSIIFNGPDHEVTALARSLKEMILQRMAGQHAAEPVKEKKEPAKQHPTRHAEPRVTAPPAAAAAASPQRPPKTVDAPPKPAAESSAYAIPANNNGVPLIRRDSTKGDGRAKRPVKPAHPKDLVYDNKRKKLSPELRFCEEVLQEIRKGKYYDCNNAFLQPVDPVALQIPTYHKIVRKPMDLSTMHQKLGAGDYASAKEFEKDFDLIVKNCRLFNGEDHIVYKQALALQQLFRKEFSKKDDWMAKHAPPPPPASFHAASPAPKDVSEDEAYESEAEPDNDPDFKAAQARVATIQRRLVAEQAKVDDMINQGTADIDDVEVAQSVVALLQKSLMSERAKLTLLQQSKPTKPKATKPKKAAGGGGKKAAGGGAQDRPTKKAGGTKKVAKRKIGTLEKEIIAAGIAELDGADLEKAIDIIKRDTGQGENDSGELELDIEQLSDAALIKLYDLATAVFPNLKKQKEELLAPAPVQAPAPKNKTAAKNKKNKPMSKSEQERRIQQLHELRAQAGRQGSGSQEPMESIEGNGNGRASADPVPNRAMDSDEEESSEEE</sequence>
<dbReference type="GO" id="GO:0000785">
    <property type="term" value="C:chromatin"/>
    <property type="evidence" value="ECO:0007669"/>
    <property type="project" value="TreeGrafter"/>
</dbReference>
<feature type="compositionally biased region" description="Low complexity" evidence="3">
    <location>
        <begin position="627"/>
        <end position="636"/>
    </location>
</feature>
<evidence type="ECO:0000259" key="4">
    <source>
        <dbReference type="PROSITE" id="PS50014"/>
    </source>
</evidence>
<dbReference type="GO" id="GO:0006338">
    <property type="term" value="P:chromatin remodeling"/>
    <property type="evidence" value="ECO:0007669"/>
    <property type="project" value="TreeGrafter"/>
</dbReference>
<dbReference type="Gene3D" id="1.20.1270.220">
    <property type="match status" value="1"/>
</dbReference>
<proteinExistence type="predicted"/>
<dbReference type="PROSITE" id="PS51525">
    <property type="entry name" value="NET"/>
    <property type="match status" value="1"/>
</dbReference>
<reference evidence="6" key="2">
    <citation type="submission" date="2023-05" db="EMBL/GenBank/DDBJ databases">
        <authorList>
            <consortium name="Lawrence Berkeley National Laboratory"/>
            <person name="Steindorff A."/>
            <person name="Hensen N."/>
            <person name="Bonometti L."/>
            <person name="Westerberg I."/>
            <person name="Brannstrom I.O."/>
            <person name="Guillou S."/>
            <person name="Cros-Aarteil S."/>
            <person name="Calhoun S."/>
            <person name="Haridas S."/>
            <person name="Kuo A."/>
            <person name="Mondo S."/>
            <person name="Pangilinan J."/>
            <person name="Riley R."/>
            <person name="Labutti K."/>
            <person name="Andreopoulos B."/>
            <person name="Lipzen A."/>
            <person name="Chen C."/>
            <person name="Yanf M."/>
            <person name="Daum C."/>
            <person name="Ng V."/>
            <person name="Clum A."/>
            <person name="Ohm R."/>
            <person name="Martin F."/>
            <person name="Silar P."/>
            <person name="Natvig D."/>
            <person name="Lalanne C."/>
            <person name="Gautier V."/>
            <person name="Ament-Velasquez S.L."/>
            <person name="Kruys A."/>
            <person name="Hutchinson M.I."/>
            <person name="Powell A.J."/>
            <person name="Barry K."/>
            <person name="Miller A.N."/>
            <person name="Grigoriev I.V."/>
            <person name="Debuchy R."/>
            <person name="Gladieux P."/>
            <person name="Thoren M.H."/>
            <person name="Johannesson H."/>
        </authorList>
    </citation>
    <scope>NUCLEOTIDE SEQUENCE</scope>
    <source>
        <strain evidence="6">PSN243</strain>
    </source>
</reference>
<evidence type="ECO:0000259" key="5">
    <source>
        <dbReference type="PROSITE" id="PS51525"/>
    </source>
</evidence>
<feature type="domain" description="NET" evidence="5">
    <location>
        <begin position="753"/>
        <end position="834"/>
    </location>
</feature>
<dbReference type="SMART" id="SM00297">
    <property type="entry name" value="BROMO"/>
    <property type="match status" value="2"/>
</dbReference>
<dbReference type="InterPro" id="IPR001487">
    <property type="entry name" value="Bromodomain"/>
</dbReference>
<dbReference type="Pfam" id="PF00439">
    <property type="entry name" value="Bromodomain"/>
    <property type="match status" value="2"/>
</dbReference>
<feature type="region of interest" description="Disordered" evidence="3">
    <location>
        <begin position="838"/>
        <end position="924"/>
    </location>
</feature>
<dbReference type="GO" id="GO:0005634">
    <property type="term" value="C:nucleus"/>
    <property type="evidence" value="ECO:0007669"/>
    <property type="project" value="TreeGrafter"/>
</dbReference>
<dbReference type="EMBL" id="MU865968">
    <property type="protein sequence ID" value="KAK4445178.1"/>
    <property type="molecule type" value="Genomic_DNA"/>
</dbReference>
<evidence type="ECO:0000256" key="2">
    <source>
        <dbReference type="PROSITE-ProRule" id="PRU00035"/>
    </source>
</evidence>
<feature type="compositionally biased region" description="Basic residues" evidence="3">
    <location>
        <begin position="852"/>
        <end position="861"/>
    </location>
</feature>
<evidence type="ECO:0000313" key="7">
    <source>
        <dbReference type="Proteomes" id="UP001321760"/>
    </source>
</evidence>
<dbReference type="Pfam" id="PF17035">
    <property type="entry name" value="BET"/>
    <property type="match status" value="1"/>
</dbReference>
<dbReference type="GO" id="GO:0006355">
    <property type="term" value="P:regulation of DNA-templated transcription"/>
    <property type="evidence" value="ECO:0007669"/>
    <property type="project" value="TreeGrafter"/>
</dbReference>
<dbReference type="PROSITE" id="PS00633">
    <property type="entry name" value="BROMODOMAIN_1"/>
    <property type="match status" value="1"/>
</dbReference>
<dbReference type="PROSITE" id="PS50014">
    <property type="entry name" value="BROMODOMAIN_2"/>
    <property type="match status" value="2"/>
</dbReference>
<feature type="compositionally biased region" description="Low complexity" evidence="3">
    <location>
        <begin position="118"/>
        <end position="130"/>
    </location>
</feature>
<feature type="compositionally biased region" description="Acidic residues" evidence="3">
    <location>
        <begin position="915"/>
        <end position="924"/>
    </location>
</feature>
<dbReference type="CDD" id="cd04369">
    <property type="entry name" value="Bromodomain"/>
    <property type="match status" value="1"/>
</dbReference>
<feature type="domain" description="Bromo" evidence="4">
    <location>
        <begin position="523"/>
        <end position="595"/>
    </location>
</feature>
<keyword evidence="7" id="KW-1185">Reference proteome</keyword>
<feature type="region of interest" description="Disordered" evidence="3">
    <location>
        <begin position="63"/>
        <end position="294"/>
    </location>
</feature>
<dbReference type="InterPro" id="IPR038336">
    <property type="entry name" value="NET_sf"/>
</dbReference>
<feature type="domain" description="Bromo" evidence="4">
    <location>
        <begin position="312"/>
        <end position="387"/>
    </location>
</feature>
<dbReference type="PANTHER" id="PTHR22880">
    <property type="entry name" value="FALZ-RELATED BROMODOMAIN-CONTAINING PROTEINS"/>
    <property type="match status" value="1"/>
</dbReference>
<dbReference type="Proteomes" id="UP001321760">
    <property type="component" value="Unassembled WGS sequence"/>
</dbReference>
<dbReference type="InterPro" id="IPR027353">
    <property type="entry name" value="NET_dom"/>
</dbReference>
<dbReference type="Gene3D" id="1.20.920.10">
    <property type="entry name" value="Bromodomain-like"/>
    <property type="match status" value="2"/>
</dbReference>
<feature type="compositionally biased region" description="Basic and acidic residues" evidence="3">
    <location>
        <begin position="408"/>
        <end position="427"/>
    </location>
</feature>
<reference evidence="6" key="1">
    <citation type="journal article" date="2023" name="Mol. Phylogenet. Evol.">
        <title>Genome-scale phylogeny and comparative genomics of the fungal order Sordariales.</title>
        <authorList>
            <person name="Hensen N."/>
            <person name="Bonometti L."/>
            <person name="Westerberg I."/>
            <person name="Brannstrom I.O."/>
            <person name="Guillou S."/>
            <person name="Cros-Aarteil S."/>
            <person name="Calhoun S."/>
            <person name="Haridas S."/>
            <person name="Kuo A."/>
            <person name="Mondo S."/>
            <person name="Pangilinan J."/>
            <person name="Riley R."/>
            <person name="LaButti K."/>
            <person name="Andreopoulos B."/>
            <person name="Lipzen A."/>
            <person name="Chen C."/>
            <person name="Yan M."/>
            <person name="Daum C."/>
            <person name="Ng V."/>
            <person name="Clum A."/>
            <person name="Steindorff A."/>
            <person name="Ohm R.A."/>
            <person name="Martin F."/>
            <person name="Silar P."/>
            <person name="Natvig D.O."/>
            <person name="Lalanne C."/>
            <person name="Gautier V."/>
            <person name="Ament-Velasquez S.L."/>
            <person name="Kruys A."/>
            <person name="Hutchinson M.I."/>
            <person name="Powell A.J."/>
            <person name="Barry K."/>
            <person name="Miller A.N."/>
            <person name="Grigoriev I.V."/>
            <person name="Debuchy R."/>
            <person name="Gladieux P."/>
            <person name="Hiltunen Thoren M."/>
            <person name="Johannesson H."/>
        </authorList>
    </citation>
    <scope>NUCLEOTIDE SEQUENCE</scope>
    <source>
        <strain evidence="6">PSN243</strain>
    </source>
</reference>
<evidence type="ECO:0000256" key="1">
    <source>
        <dbReference type="ARBA" id="ARBA00023117"/>
    </source>
</evidence>
<feature type="compositionally biased region" description="Basic and acidic residues" evidence="3">
    <location>
        <begin position="863"/>
        <end position="878"/>
    </location>
</feature>
<dbReference type="SUPFAM" id="SSF47370">
    <property type="entry name" value="Bromodomain"/>
    <property type="match status" value="2"/>
</dbReference>
<keyword evidence="1 2" id="KW-0103">Bromodomain</keyword>
<evidence type="ECO:0000256" key="3">
    <source>
        <dbReference type="SAM" id="MobiDB-lite"/>
    </source>
</evidence>
<feature type="compositionally biased region" description="Low complexity" evidence="3">
    <location>
        <begin position="839"/>
        <end position="851"/>
    </location>
</feature>
<feature type="compositionally biased region" description="Acidic residues" evidence="3">
    <location>
        <begin position="639"/>
        <end position="653"/>
    </location>
</feature>
<evidence type="ECO:0000313" key="6">
    <source>
        <dbReference type="EMBL" id="KAK4445178.1"/>
    </source>
</evidence>
<dbReference type="PANTHER" id="PTHR22880:SF225">
    <property type="entry name" value="BROMODOMAIN-CONTAINING PROTEIN BET-1-RELATED"/>
    <property type="match status" value="1"/>
</dbReference>
<feature type="region of interest" description="Disordered" evidence="3">
    <location>
        <begin position="713"/>
        <end position="759"/>
    </location>
</feature>
<feature type="compositionally biased region" description="Basic residues" evidence="3">
    <location>
        <begin position="721"/>
        <end position="730"/>
    </location>
</feature>
<feature type="compositionally biased region" description="Gly residues" evidence="3">
    <location>
        <begin position="732"/>
        <end position="744"/>
    </location>
</feature>
<dbReference type="AlphaFoldDB" id="A0AAV9G9T7"/>
<organism evidence="6 7">
    <name type="scientific">Podospora aff. communis PSN243</name>
    <dbReference type="NCBI Taxonomy" id="3040156"/>
    <lineage>
        <taxon>Eukaryota</taxon>
        <taxon>Fungi</taxon>
        <taxon>Dikarya</taxon>
        <taxon>Ascomycota</taxon>
        <taxon>Pezizomycotina</taxon>
        <taxon>Sordariomycetes</taxon>
        <taxon>Sordariomycetidae</taxon>
        <taxon>Sordariales</taxon>
        <taxon>Podosporaceae</taxon>
        <taxon>Podospora</taxon>
    </lineage>
</organism>
<protein>
    <submittedName>
        <fullName evidence="6">Bromodomain-containing factor 1</fullName>
    </submittedName>
</protein>
<dbReference type="InterPro" id="IPR036427">
    <property type="entry name" value="Bromodomain-like_sf"/>
</dbReference>
<feature type="compositionally biased region" description="Low complexity" evidence="3">
    <location>
        <begin position="198"/>
        <end position="211"/>
    </location>
</feature>
<feature type="compositionally biased region" description="Basic and acidic residues" evidence="3">
    <location>
        <begin position="473"/>
        <end position="484"/>
    </location>
</feature>
<accession>A0AAV9G9T7</accession>
<feature type="compositionally biased region" description="Basic and acidic residues" evidence="3">
    <location>
        <begin position="240"/>
        <end position="267"/>
    </location>
</feature>
<feature type="compositionally biased region" description="Low complexity" evidence="3">
    <location>
        <begin position="428"/>
        <end position="441"/>
    </location>
</feature>
<gene>
    <name evidence="6" type="ORF">QBC34DRAFT_429299</name>
</gene>
<dbReference type="InterPro" id="IPR018359">
    <property type="entry name" value="Bromodomain_CS"/>
</dbReference>
<feature type="compositionally biased region" description="Polar residues" evidence="3">
    <location>
        <begin position="63"/>
        <end position="75"/>
    </location>
</feature>
<comment type="caution">
    <text evidence="6">The sequence shown here is derived from an EMBL/GenBank/DDBJ whole genome shotgun (WGS) entry which is preliminary data.</text>
</comment>
<dbReference type="InterPro" id="IPR050935">
    <property type="entry name" value="Bromo_chromatin_reader"/>
</dbReference>
<feature type="compositionally biased region" description="Basic and acidic residues" evidence="3">
    <location>
        <begin position="277"/>
        <end position="287"/>
    </location>
</feature>
<name>A0AAV9G9T7_9PEZI</name>
<feature type="region of interest" description="Disordered" evidence="3">
    <location>
        <begin position="615"/>
        <end position="656"/>
    </location>
</feature>
<feature type="region of interest" description="Disordered" evidence="3">
    <location>
        <begin position="402"/>
        <end position="494"/>
    </location>
</feature>